<proteinExistence type="predicted"/>
<organism evidence="8 9">
    <name type="scientific">Myripristis murdjan</name>
    <name type="common">pinecone soldierfish</name>
    <dbReference type="NCBI Taxonomy" id="586833"/>
    <lineage>
        <taxon>Eukaryota</taxon>
        <taxon>Metazoa</taxon>
        <taxon>Chordata</taxon>
        <taxon>Craniata</taxon>
        <taxon>Vertebrata</taxon>
        <taxon>Euteleostomi</taxon>
        <taxon>Actinopterygii</taxon>
        <taxon>Neopterygii</taxon>
        <taxon>Teleostei</taxon>
        <taxon>Neoteleostei</taxon>
        <taxon>Acanthomorphata</taxon>
        <taxon>Holocentriformes</taxon>
        <taxon>Holocentridae</taxon>
        <taxon>Myripristis</taxon>
    </lineage>
</organism>
<sequence>MPQHCAAYDCKNRRTAQSRQQGITFHRCPKEQNLRKKWEVALRRKHFRAMDESVLCCEHFKPEDFNRTVGLRSDVIPSVFNFPAHLQTAGVSFRLFVFCISNMLMTIIICVPATNILILMVLAVGCIDEIKNDDNVITLEQEKSNARKRELRAKSHMKDVLQELREKNLINEELYVCLFCTKMFIKAEVFRP</sequence>
<evidence type="ECO:0000256" key="3">
    <source>
        <dbReference type="ARBA" id="ARBA00022833"/>
    </source>
</evidence>
<keyword evidence="4 5" id="KW-0238">DNA-binding</keyword>
<reference evidence="8" key="2">
    <citation type="submission" date="2025-08" db="UniProtKB">
        <authorList>
            <consortium name="Ensembl"/>
        </authorList>
    </citation>
    <scope>IDENTIFICATION</scope>
</reference>
<dbReference type="SMART" id="SM00980">
    <property type="entry name" value="THAP"/>
    <property type="match status" value="1"/>
</dbReference>
<protein>
    <recommendedName>
        <fullName evidence="7">THAP-type domain-containing protein</fullName>
    </recommendedName>
</protein>
<dbReference type="AlphaFoldDB" id="A0A667Y0R5"/>
<dbReference type="Gene3D" id="6.20.210.20">
    <property type="entry name" value="THAP domain"/>
    <property type="match status" value="1"/>
</dbReference>
<keyword evidence="6" id="KW-0812">Transmembrane</keyword>
<evidence type="ECO:0000313" key="8">
    <source>
        <dbReference type="Ensembl" id="ENSMMDP00005021162.1"/>
    </source>
</evidence>
<keyword evidence="1" id="KW-0479">Metal-binding</keyword>
<reference evidence="8" key="3">
    <citation type="submission" date="2025-09" db="UniProtKB">
        <authorList>
            <consortium name="Ensembl"/>
        </authorList>
    </citation>
    <scope>IDENTIFICATION</scope>
</reference>
<reference evidence="8" key="1">
    <citation type="submission" date="2019-06" db="EMBL/GenBank/DDBJ databases">
        <authorList>
            <consortium name="Wellcome Sanger Institute Data Sharing"/>
        </authorList>
    </citation>
    <scope>NUCLEOTIDE SEQUENCE [LARGE SCALE GENOMIC DNA]</scope>
</reference>
<evidence type="ECO:0000313" key="9">
    <source>
        <dbReference type="Proteomes" id="UP000472263"/>
    </source>
</evidence>
<keyword evidence="2 5" id="KW-0863">Zinc-finger</keyword>
<evidence type="ECO:0000256" key="2">
    <source>
        <dbReference type="ARBA" id="ARBA00022771"/>
    </source>
</evidence>
<keyword evidence="3" id="KW-0862">Zinc</keyword>
<keyword evidence="6" id="KW-0472">Membrane</keyword>
<evidence type="ECO:0000256" key="6">
    <source>
        <dbReference type="SAM" id="Phobius"/>
    </source>
</evidence>
<dbReference type="GO" id="GO:0003677">
    <property type="term" value="F:DNA binding"/>
    <property type="evidence" value="ECO:0007669"/>
    <property type="project" value="UniProtKB-UniRule"/>
</dbReference>
<feature type="domain" description="THAP-type" evidence="7">
    <location>
        <begin position="1"/>
        <end position="80"/>
    </location>
</feature>
<dbReference type="PANTHER" id="PTHR47577">
    <property type="entry name" value="THAP DOMAIN-CONTAINING PROTEIN 6"/>
    <property type="match status" value="1"/>
</dbReference>
<evidence type="ECO:0000256" key="5">
    <source>
        <dbReference type="PROSITE-ProRule" id="PRU00309"/>
    </source>
</evidence>
<dbReference type="Proteomes" id="UP000472263">
    <property type="component" value="Chromosome 5"/>
</dbReference>
<dbReference type="SMART" id="SM00692">
    <property type="entry name" value="DM3"/>
    <property type="match status" value="1"/>
</dbReference>
<evidence type="ECO:0000256" key="4">
    <source>
        <dbReference type="ARBA" id="ARBA00023125"/>
    </source>
</evidence>
<dbReference type="SUPFAM" id="SSF57716">
    <property type="entry name" value="Glucocorticoid receptor-like (DNA-binding domain)"/>
    <property type="match status" value="1"/>
</dbReference>
<accession>A0A667Y0R5</accession>
<dbReference type="Pfam" id="PF05485">
    <property type="entry name" value="THAP"/>
    <property type="match status" value="1"/>
</dbReference>
<dbReference type="InterPro" id="IPR006612">
    <property type="entry name" value="THAP_Znf"/>
</dbReference>
<feature type="transmembrane region" description="Helical" evidence="6">
    <location>
        <begin position="95"/>
        <end position="124"/>
    </location>
</feature>
<dbReference type="InParanoid" id="A0A667Y0R5"/>
<keyword evidence="6" id="KW-1133">Transmembrane helix</keyword>
<dbReference type="PANTHER" id="PTHR47577:SF1">
    <property type="entry name" value="THAP DOMAIN-CONTAINING PROTEIN 6"/>
    <property type="match status" value="1"/>
</dbReference>
<dbReference type="GeneTree" id="ENSGT00940000165627"/>
<dbReference type="GO" id="GO:0008270">
    <property type="term" value="F:zinc ion binding"/>
    <property type="evidence" value="ECO:0007669"/>
    <property type="project" value="UniProtKB-KW"/>
</dbReference>
<dbReference type="PROSITE" id="PS50950">
    <property type="entry name" value="ZF_THAP"/>
    <property type="match status" value="1"/>
</dbReference>
<dbReference type="InterPro" id="IPR038441">
    <property type="entry name" value="THAP_Znf_sf"/>
</dbReference>
<evidence type="ECO:0000256" key="1">
    <source>
        <dbReference type="ARBA" id="ARBA00022723"/>
    </source>
</evidence>
<evidence type="ECO:0000259" key="7">
    <source>
        <dbReference type="PROSITE" id="PS50950"/>
    </source>
</evidence>
<name>A0A667Y0R5_9TELE</name>
<dbReference type="Ensembl" id="ENSMMDT00005021647.1">
    <property type="protein sequence ID" value="ENSMMDP00005021162.1"/>
    <property type="gene ID" value="ENSMMDG00005010368.1"/>
</dbReference>
<keyword evidence="9" id="KW-1185">Reference proteome</keyword>